<dbReference type="InterPro" id="IPR001227">
    <property type="entry name" value="Ac_transferase_dom_sf"/>
</dbReference>
<dbReference type="PIRSF" id="PIRSF000446">
    <property type="entry name" value="Mct"/>
    <property type="match status" value="1"/>
</dbReference>
<dbReference type="PANTHER" id="PTHR42681">
    <property type="entry name" value="MALONYL-COA-ACYL CARRIER PROTEIN TRANSACYLASE, MITOCHONDRIAL"/>
    <property type="match status" value="1"/>
</dbReference>
<proteinExistence type="inferred from homology"/>
<feature type="domain" description="Malonyl-CoA:ACP transacylase (MAT)" evidence="6">
    <location>
        <begin position="7"/>
        <end position="299"/>
    </location>
</feature>
<keyword evidence="8" id="KW-1185">Reference proteome</keyword>
<comment type="catalytic activity">
    <reaction evidence="3 4">
        <text>holo-[ACP] + malonyl-CoA = malonyl-[ACP] + CoA</text>
        <dbReference type="Rhea" id="RHEA:41792"/>
        <dbReference type="Rhea" id="RHEA-COMP:9623"/>
        <dbReference type="Rhea" id="RHEA-COMP:9685"/>
        <dbReference type="ChEBI" id="CHEBI:57287"/>
        <dbReference type="ChEBI" id="CHEBI:57384"/>
        <dbReference type="ChEBI" id="CHEBI:64479"/>
        <dbReference type="ChEBI" id="CHEBI:78449"/>
        <dbReference type="EC" id="2.3.1.39"/>
    </reaction>
</comment>
<dbReference type="EMBL" id="CP016761">
    <property type="protein sequence ID" value="ANX12250.1"/>
    <property type="molecule type" value="Genomic_DNA"/>
</dbReference>
<dbReference type="STRING" id="255247.ABE41_009535"/>
<dbReference type="KEGG" id="far:ABE41_009535"/>
<dbReference type="GO" id="GO:0006633">
    <property type="term" value="P:fatty acid biosynthetic process"/>
    <property type="evidence" value="ECO:0007669"/>
    <property type="project" value="TreeGrafter"/>
</dbReference>
<dbReference type="InterPro" id="IPR024925">
    <property type="entry name" value="Malonyl_CoA-ACP_transAc"/>
</dbReference>
<dbReference type="RefSeq" id="WP_066289330.1">
    <property type="nucleotide sequence ID" value="NZ_CP016761.1"/>
</dbReference>
<sequence length="316" mass="33811">MGKIAFLFPGQGSQFAGMGKQIAEQETLAKDIFDKADEVLKFDLSKIIFEGPEDLLKRTENTQPALLTVSTAVLEVFKKHGISADYTAGHSLGEYSALVAAGSISFEDAVYAVRHRGLLMEEAVPAGVGTMAAVIGFDQERLEAITAEVSEYGDSVQVANLNCPGQIVISGTVKGVESAGSKAKEEGAKVIPLQVSGPFHSALMKPAAEKFAEVLSNITIHDAKTPVIANVTAKPVTSKEEIKSKLIEQLYSPVRWEETIRELMDSGVDTFIEIGPGKVLCGLVKKVNRRANVLAIGDMDSMMQALEKLKGESVDA</sequence>
<comment type="similarity">
    <text evidence="4">Belongs to the fabD family.</text>
</comment>
<dbReference type="GO" id="GO:0004314">
    <property type="term" value="F:[acyl-carrier-protein] S-malonyltransferase activity"/>
    <property type="evidence" value="ECO:0007669"/>
    <property type="project" value="UniProtKB-EC"/>
</dbReference>
<evidence type="ECO:0000313" key="7">
    <source>
        <dbReference type="EMBL" id="ANX12250.1"/>
    </source>
</evidence>
<dbReference type="SMART" id="SM00827">
    <property type="entry name" value="PKS_AT"/>
    <property type="match status" value="1"/>
</dbReference>
<dbReference type="Proteomes" id="UP000077412">
    <property type="component" value="Chromosome"/>
</dbReference>
<dbReference type="Gene3D" id="3.40.366.10">
    <property type="entry name" value="Malonyl-Coenzyme A Acyl Carrier Protein, domain 2"/>
    <property type="match status" value="1"/>
</dbReference>
<evidence type="ECO:0000256" key="3">
    <source>
        <dbReference type="ARBA" id="ARBA00048462"/>
    </source>
</evidence>
<gene>
    <name evidence="7" type="ORF">ABE41_009535</name>
</gene>
<dbReference type="InterPro" id="IPR004410">
    <property type="entry name" value="Malonyl_CoA-ACP_transAc_FabD"/>
</dbReference>
<dbReference type="InterPro" id="IPR050858">
    <property type="entry name" value="Mal-CoA-ACP_Trans/PKS_FabD"/>
</dbReference>
<evidence type="ECO:0000259" key="6">
    <source>
        <dbReference type="SMART" id="SM00827"/>
    </source>
</evidence>
<dbReference type="Gene3D" id="3.30.70.250">
    <property type="entry name" value="Malonyl-CoA ACP transacylase, ACP-binding"/>
    <property type="match status" value="1"/>
</dbReference>
<evidence type="ECO:0000313" key="8">
    <source>
        <dbReference type="Proteomes" id="UP000077412"/>
    </source>
</evidence>
<keyword evidence="1 4" id="KW-0808">Transferase</keyword>
<feature type="active site" evidence="5">
    <location>
        <position position="91"/>
    </location>
</feature>
<dbReference type="NCBIfam" id="TIGR00128">
    <property type="entry name" value="fabD"/>
    <property type="match status" value="1"/>
</dbReference>
<dbReference type="Pfam" id="PF00698">
    <property type="entry name" value="Acyl_transf_1"/>
    <property type="match status" value="1"/>
</dbReference>
<accession>A0A1B1Z495</accession>
<dbReference type="AlphaFoldDB" id="A0A1B1Z495"/>
<evidence type="ECO:0000256" key="1">
    <source>
        <dbReference type="ARBA" id="ARBA00022679"/>
    </source>
</evidence>
<organism evidence="7 8">
    <name type="scientific">Fictibacillus arsenicus</name>
    <dbReference type="NCBI Taxonomy" id="255247"/>
    <lineage>
        <taxon>Bacteria</taxon>
        <taxon>Bacillati</taxon>
        <taxon>Bacillota</taxon>
        <taxon>Bacilli</taxon>
        <taxon>Bacillales</taxon>
        <taxon>Fictibacillaceae</taxon>
        <taxon>Fictibacillus</taxon>
    </lineage>
</organism>
<evidence type="ECO:0000256" key="2">
    <source>
        <dbReference type="ARBA" id="ARBA00023315"/>
    </source>
</evidence>
<name>A0A1B1Z495_9BACL</name>
<evidence type="ECO:0000256" key="5">
    <source>
        <dbReference type="PIRSR" id="PIRSR000446-1"/>
    </source>
</evidence>
<reference evidence="7 8" key="1">
    <citation type="submission" date="2016-08" db="EMBL/GenBank/DDBJ databases">
        <title>Complete genome sequence of Fictibacillus arsenicus G25-54, a strain with toxicity to nematodes and a potential arsenic-resistance activity.</title>
        <authorList>
            <person name="Zheng Z."/>
        </authorList>
    </citation>
    <scope>NUCLEOTIDE SEQUENCE [LARGE SCALE GENOMIC DNA]</scope>
    <source>
        <strain evidence="7 8">G25-54</strain>
    </source>
</reference>
<dbReference type="SUPFAM" id="SSF52151">
    <property type="entry name" value="FabD/lysophospholipase-like"/>
    <property type="match status" value="1"/>
</dbReference>
<dbReference type="InterPro" id="IPR016035">
    <property type="entry name" value="Acyl_Trfase/lysoPLipase"/>
</dbReference>
<dbReference type="FunFam" id="3.30.70.250:FF:000001">
    <property type="entry name" value="Malonyl CoA-acyl carrier protein transacylase"/>
    <property type="match status" value="1"/>
</dbReference>
<protein>
    <recommendedName>
        <fullName evidence="4">Malonyl CoA-acyl carrier protein transacylase</fullName>
        <ecNumber evidence="4">2.3.1.39</ecNumber>
    </recommendedName>
</protein>
<dbReference type="InterPro" id="IPR014043">
    <property type="entry name" value="Acyl_transferase_dom"/>
</dbReference>
<dbReference type="EC" id="2.3.1.39" evidence="4"/>
<evidence type="ECO:0000256" key="4">
    <source>
        <dbReference type="PIRNR" id="PIRNR000446"/>
    </source>
</evidence>
<keyword evidence="2 4" id="KW-0012">Acyltransferase</keyword>
<dbReference type="SUPFAM" id="SSF55048">
    <property type="entry name" value="Probable ACP-binding domain of malonyl-CoA ACP transacylase"/>
    <property type="match status" value="1"/>
</dbReference>
<dbReference type="OrthoDB" id="9805460at2"/>
<dbReference type="InterPro" id="IPR016036">
    <property type="entry name" value="Malonyl_transacylase_ACP-bd"/>
</dbReference>
<dbReference type="PANTHER" id="PTHR42681:SF1">
    <property type="entry name" value="MALONYL-COA-ACYL CARRIER PROTEIN TRANSACYLASE, MITOCHONDRIAL"/>
    <property type="match status" value="1"/>
</dbReference>
<feature type="active site" evidence="5">
    <location>
        <position position="200"/>
    </location>
</feature>
<dbReference type="GO" id="GO:0005829">
    <property type="term" value="C:cytosol"/>
    <property type="evidence" value="ECO:0007669"/>
    <property type="project" value="TreeGrafter"/>
</dbReference>